<dbReference type="EMBL" id="CM003141">
    <property type="protein sequence ID" value="KIS71046.1"/>
    <property type="molecule type" value="Genomic_DNA"/>
</dbReference>
<evidence type="ECO:0000256" key="4">
    <source>
        <dbReference type="SAM" id="MobiDB-lite"/>
    </source>
</evidence>
<dbReference type="InParanoid" id="A0A0D1E621"/>
<dbReference type="Gene3D" id="3.40.50.300">
    <property type="entry name" value="P-loop containing nucleotide triphosphate hydrolases"/>
    <property type="match status" value="1"/>
</dbReference>
<keyword evidence="6" id="KW-1185">Reference proteome</keyword>
<dbReference type="GO" id="GO:0005524">
    <property type="term" value="F:ATP binding"/>
    <property type="evidence" value="ECO:0007669"/>
    <property type="project" value="InterPro"/>
</dbReference>
<organism evidence="5 6">
    <name type="scientific">Mycosarcoma maydis</name>
    <name type="common">Corn smut fungus</name>
    <name type="synonym">Ustilago maydis</name>
    <dbReference type="NCBI Taxonomy" id="5270"/>
    <lineage>
        <taxon>Eukaryota</taxon>
        <taxon>Fungi</taxon>
        <taxon>Dikarya</taxon>
        <taxon>Basidiomycota</taxon>
        <taxon>Ustilaginomycotina</taxon>
        <taxon>Ustilaginomycetes</taxon>
        <taxon>Ustilaginales</taxon>
        <taxon>Ustilaginaceae</taxon>
        <taxon>Mycosarcoma</taxon>
    </lineage>
</organism>
<evidence type="ECO:0000256" key="3">
    <source>
        <dbReference type="ARBA" id="ARBA00022777"/>
    </source>
</evidence>
<proteinExistence type="predicted"/>
<evidence type="ECO:0000313" key="6">
    <source>
        <dbReference type="Proteomes" id="UP000000561"/>
    </source>
</evidence>
<dbReference type="GO" id="GO:0019205">
    <property type="term" value="F:nucleobase-containing compound kinase activity"/>
    <property type="evidence" value="ECO:0007669"/>
    <property type="project" value="InterPro"/>
</dbReference>
<keyword evidence="2" id="KW-0547">Nucleotide-binding</keyword>
<dbReference type="KEGG" id="uma:UMAG_10590"/>
<evidence type="ECO:0000313" key="5">
    <source>
        <dbReference type="EMBL" id="KIS71046.1"/>
    </source>
</evidence>
<reference evidence="5 6" key="1">
    <citation type="journal article" date="2006" name="Nature">
        <title>Insights from the genome of the biotrophic fungal plant pathogen Ustilago maydis.</title>
        <authorList>
            <person name="Kamper J."/>
            <person name="Kahmann R."/>
            <person name="Bolker M."/>
            <person name="Ma L.J."/>
            <person name="Brefort T."/>
            <person name="Saville B.J."/>
            <person name="Banuett F."/>
            <person name="Kronstad J.W."/>
            <person name="Gold S.E."/>
            <person name="Muller O."/>
            <person name="Perlin M.H."/>
            <person name="Wosten H.A."/>
            <person name="de Vries R."/>
            <person name="Ruiz-Herrera J."/>
            <person name="Reynaga-Pena C.G."/>
            <person name="Snetselaar K."/>
            <person name="McCann M."/>
            <person name="Perez-Martin J."/>
            <person name="Feldbrugge M."/>
            <person name="Basse C.W."/>
            <person name="Steinberg G."/>
            <person name="Ibeas J.I."/>
            <person name="Holloman W."/>
            <person name="Guzman P."/>
            <person name="Farman M."/>
            <person name="Stajich J.E."/>
            <person name="Sentandreu R."/>
            <person name="Gonzalez-Prieto J.M."/>
            <person name="Kennell J.C."/>
            <person name="Molina L."/>
            <person name="Schirawski J."/>
            <person name="Mendoza-Mendoza A."/>
            <person name="Greilinger D."/>
            <person name="Munch K."/>
            <person name="Rossel N."/>
            <person name="Scherer M."/>
            <person name="Vranes M."/>
            <person name="Ladendorf O."/>
            <person name="Vincon V."/>
            <person name="Fuchs U."/>
            <person name="Sandrock B."/>
            <person name="Meng S."/>
            <person name="Ho E.C."/>
            <person name="Cahill M.J."/>
            <person name="Boyce K.J."/>
            <person name="Klose J."/>
            <person name="Klosterman S.J."/>
            <person name="Deelstra H.J."/>
            <person name="Ortiz-Castellanos L."/>
            <person name="Li W."/>
            <person name="Sanchez-Alonso P."/>
            <person name="Schreier P.H."/>
            <person name="Hauser-Hahn I."/>
            <person name="Vaupel M."/>
            <person name="Koopmann E."/>
            <person name="Friedrich G."/>
            <person name="Voss H."/>
            <person name="Schluter T."/>
            <person name="Margolis J."/>
            <person name="Platt D."/>
            <person name="Swimmer C."/>
            <person name="Gnirke A."/>
            <person name="Chen F."/>
            <person name="Vysotskaia V."/>
            <person name="Mannhaupt G."/>
            <person name="Guldener U."/>
            <person name="Munsterkotter M."/>
            <person name="Haase D."/>
            <person name="Oesterheld M."/>
            <person name="Mewes H.W."/>
            <person name="Mauceli E.W."/>
            <person name="DeCaprio D."/>
            <person name="Wade C.M."/>
            <person name="Butler J."/>
            <person name="Young S."/>
            <person name="Jaffe D.B."/>
            <person name="Calvo S."/>
            <person name="Nusbaum C."/>
            <person name="Galagan J."/>
            <person name="Birren B.W."/>
        </authorList>
    </citation>
    <scope>NUCLEOTIDE SEQUENCE [LARGE SCALE GENOMIC DNA]</scope>
    <source>
        <strain evidence="6">DSM 14603 / FGSC 9021 / UM521</strain>
    </source>
</reference>
<dbReference type="PANTHER" id="PTHR23359">
    <property type="entry name" value="NUCLEOTIDE KINASE"/>
    <property type="match status" value="1"/>
</dbReference>
<dbReference type="GO" id="GO:0006139">
    <property type="term" value="P:nucleobase-containing compound metabolic process"/>
    <property type="evidence" value="ECO:0007669"/>
    <property type="project" value="InterPro"/>
</dbReference>
<evidence type="ECO:0000256" key="1">
    <source>
        <dbReference type="ARBA" id="ARBA00022679"/>
    </source>
</evidence>
<feature type="region of interest" description="Disordered" evidence="4">
    <location>
        <begin position="82"/>
        <end position="111"/>
    </location>
</feature>
<dbReference type="GeneID" id="23566598"/>
<keyword evidence="1" id="KW-0808">Transferase</keyword>
<evidence type="ECO:0000256" key="2">
    <source>
        <dbReference type="ARBA" id="ARBA00022741"/>
    </source>
</evidence>
<name>A0A0D1E621_MYCMD</name>
<feature type="compositionally biased region" description="Low complexity" evidence="4">
    <location>
        <begin position="88"/>
        <end position="102"/>
    </location>
</feature>
<dbReference type="RefSeq" id="XP_011387341.1">
    <property type="nucleotide sequence ID" value="XM_011389039.1"/>
</dbReference>
<dbReference type="VEuPathDB" id="FungiDB:UMAG_10590"/>
<dbReference type="InterPro" id="IPR027417">
    <property type="entry name" value="P-loop_NTPase"/>
</dbReference>
<dbReference type="Proteomes" id="UP000000561">
    <property type="component" value="Chromosome 2"/>
</dbReference>
<protein>
    <submittedName>
        <fullName evidence="5">Uncharacterized protein</fullName>
    </submittedName>
</protein>
<keyword evidence="3" id="KW-0418">Kinase</keyword>
<gene>
    <name evidence="5" type="ORF">UMAG_10590</name>
</gene>
<dbReference type="InterPro" id="IPR000850">
    <property type="entry name" value="Adenylat/UMP-CMP_kin"/>
</dbReference>
<sequence>MQRYFSTSVTRACWLGDQRVASRVPRLVSKDPSKASSLQPRTLSHHFAQPGLASSETCTSRRSISEAFGLLAGSTASSRTGLRRRNISTWSHPSRSFSSTSSNRDLKQDTKDKLVEEGKKFAKDKLDSKLNATETREQAKNLSSSVSKILFTLLAVAGVAYQFVGGKTHAEEACTSLKPAPKYTKHQVSLLCLVGPSLSGKSTQAKRLSNHFPELDAVVQPKSIDELSSIIASRATGKKRTSLILDDFPTTLEDAQRIEDEIVPIFCFSFYDLPLGDFEKRLSEKDEKKKREKVDEFNKYSERLEPLVKKYRHQGNIYEISADWNSADEVWEQVEAKTQQILELRERGDL</sequence>
<feature type="region of interest" description="Disordered" evidence="4">
    <location>
        <begin position="27"/>
        <end position="55"/>
    </location>
</feature>
<dbReference type="AlphaFoldDB" id="A0A0D1E621"/>
<dbReference type="OrthoDB" id="2548520at2759"/>
<accession>A0A0D1E621</accession>
<dbReference type="SUPFAM" id="SSF52540">
    <property type="entry name" value="P-loop containing nucleoside triphosphate hydrolases"/>
    <property type="match status" value="1"/>
</dbReference>